<reference evidence="5" key="1">
    <citation type="submission" date="2020-07" db="EMBL/GenBank/DDBJ databases">
        <title>Multicomponent nature underlies the extraordinary mechanical properties of spider dragline silk.</title>
        <authorList>
            <person name="Kono N."/>
            <person name="Nakamura H."/>
            <person name="Mori M."/>
            <person name="Yoshida Y."/>
            <person name="Ohtoshi R."/>
            <person name="Malay A.D."/>
            <person name="Moran D.A.P."/>
            <person name="Tomita M."/>
            <person name="Numata K."/>
            <person name="Arakawa K."/>
        </authorList>
    </citation>
    <scope>NUCLEOTIDE SEQUENCE</scope>
</reference>
<dbReference type="PANTHER" id="PTHR34524">
    <property type="entry name" value="CALCYPHOSIN"/>
    <property type="match status" value="1"/>
</dbReference>
<evidence type="ECO:0000259" key="4">
    <source>
        <dbReference type="PROSITE" id="PS50222"/>
    </source>
</evidence>
<dbReference type="PANTHER" id="PTHR34524:SF6">
    <property type="entry name" value="CALCYPHOSINE LIKE"/>
    <property type="match status" value="1"/>
</dbReference>
<comment type="caution">
    <text evidence="5">The sequence shown here is derived from an EMBL/GenBank/DDBJ whole genome shotgun (WGS) entry which is preliminary data.</text>
</comment>
<dbReference type="Gene3D" id="1.10.238.10">
    <property type="entry name" value="EF-hand"/>
    <property type="match status" value="2"/>
</dbReference>
<dbReference type="CDD" id="cd00051">
    <property type="entry name" value="EFh"/>
    <property type="match status" value="1"/>
</dbReference>
<dbReference type="InterPro" id="IPR002048">
    <property type="entry name" value="EF_hand_dom"/>
</dbReference>
<keyword evidence="1" id="KW-0479">Metal-binding</keyword>
<organism evidence="5 6">
    <name type="scientific">Trichonephila clavata</name>
    <name type="common">Joro spider</name>
    <name type="synonym">Nephila clavata</name>
    <dbReference type="NCBI Taxonomy" id="2740835"/>
    <lineage>
        <taxon>Eukaryota</taxon>
        <taxon>Metazoa</taxon>
        <taxon>Ecdysozoa</taxon>
        <taxon>Arthropoda</taxon>
        <taxon>Chelicerata</taxon>
        <taxon>Arachnida</taxon>
        <taxon>Araneae</taxon>
        <taxon>Araneomorphae</taxon>
        <taxon>Entelegynae</taxon>
        <taxon>Araneoidea</taxon>
        <taxon>Nephilidae</taxon>
        <taxon>Trichonephila</taxon>
    </lineage>
</organism>
<evidence type="ECO:0000256" key="2">
    <source>
        <dbReference type="ARBA" id="ARBA00022737"/>
    </source>
</evidence>
<dbReference type="InterPro" id="IPR011992">
    <property type="entry name" value="EF-hand-dom_pair"/>
</dbReference>
<proteinExistence type="predicted"/>
<gene>
    <name evidence="5" type="primary">CAPS</name>
    <name evidence="5" type="ORF">TNCT_608801</name>
</gene>
<protein>
    <submittedName>
        <fullName evidence="5">Calcyphosin</fullName>
    </submittedName>
</protein>
<evidence type="ECO:0000256" key="3">
    <source>
        <dbReference type="ARBA" id="ARBA00022837"/>
    </source>
</evidence>
<dbReference type="PROSITE" id="PS50222">
    <property type="entry name" value="EF_HAND_2"/>
    <property type="match status" value="3"/>
</dbReference>
<evidence type="ECO:0000313" key="5">
    <source>
        <dbReference type="EMBL" id="GFR06671.1"/>
    </source>
</evidence>
<accession>A0A8X6LDC4</accession>
<name>A0A8X6LDC4_TRICU</name>
<evidence type="ECO:0000256" key="1">
    <source>
        <dbReference type="ARBA" id="ARBA00022723"/>
    </source>
</evidence>
<dbReference type="InterPro" id="IPR018247">
    <property type="entry name" value="EF_Hand_1_Ca_BS"/>
</dbReference>
<dbReference type="OrthoDB" id="444540at2759"/>
<dbReference type="Pfam" id="PF13499">
    <property type="entry name" value="EF-hand_7"/>
    <property type="match status" value="2"/>
</dbReference>
<keyword evidence="6" id="KW-1185">Reference proteome</keyword>
<evidence type="ECO:0000313" key="6">
    <source>
        <dbReference type="Proteomes" id="UP000887116"/>
    </source>
</evidence>
<dbReference type="Proteomes" id="UP000887116">
    <property type="component" value="Unassembled WGS sequence"/>
</dbReference>
<dbReference type="InterPro" id="IPR051581">
    <property type="entry name" value="Ca-bind"/>
</dbReference>
<keyword evidence="3" id="KW-0106">Calcium</keyword>
<feature type="domain" description="EF-hand" evidence="4">
    <location>
        <begin position="133"/>
        <end position="168"/>
    </location>
</feature>
<dbReference type="GO" id="GO:0005509">
    <property type="term" value="F:calcium ion binding"/>
    <property type="evidence" value="ECO:0007669"/>
    <property type="project" value="InterPro"/>
</dbReference>
<dbReference type="PROSITE" id="PS00018">
    <property type="entry name" value="EF_HAND_1"/>
    <property type="match status" value="3"/>
</dbReference>
<dbReference type="SMART" id="SM00054">
    <property type="entry name" value="EFh"/>
    <property type="match status" value="4"/>
</dbReference>
<keyword evidence="2" id="KW-0677">Repeat</keyword>
<feature type="domain" description="EF-hand" evidence="4">
    <location>
        <begin position="97"/>
        <end position="132"/>
    </location>
</feature>
<dbReference type="AlphaFoldDB" id="A0A8X6LDC4"/>
<sequence>MIYKEEMNLPREPKKADEQKKILRALFLNIVCVSVCSLNSFEINMSVVEKLREICRSRGANGIIGLSRAFRLMDDNRDRKLDLEEMKLGLKEYGATLEDDEVTELFKELDKDESGTVSFEEFLKAVRPPLPQERLDIIEKAFAKMDQSGDGSVTLEDLKGVYSGKEHPDVVEGKKSEDEVLLEFLANFDTPNKADGKVSKQEFIDYYAGVSASIDLDEYFVTMMEKAWQL</sequence>
<feature type="domain" description="EF-hand" evidence="4">
    <location>
        <begin position="61"/>
        <end position="96"/>
    </location>
</feature>
<dbReference type="SUPFAM" id="SSF47473">
    <property type="entry name" value="EF-hand"/>
    <property type="match status" value="1"/>
</dbReference>
<dbReference type="EMBL" id="BMAO01006173">
    <property type="protein sequence ID" value="GFR06671.1"/>
    <property type="molecule type" value="Genomic_DNA"/>
</dbReference>